<keyword evidence="3" id="KW-1133">Transmembrane helix</keyword>
<proteinExistence type="predicted"/>
<keyword evidence="6" id="KW-1185">Reference proteome</keyword>
<evidence type="ECO:0000313" key="5">
    <source>
        <dbReference type="EnsemblMetazoa" id="PPA43091.1"/>
    </source>
</evidence>
<name>A0A2A6CH17_PRIPA</name>
<keyword evidence="4" id="KW-0472">Membrane</keyword>
<dbReference type="GO" id="GO:0071805">
    <property type="term" value="P:potassium ion transmembrane transport"/>
    <property type="evidence" value="ECO:0000318"/>
    <property type="project" value="GO_Central"/>
</dbReference>
<reference evidence="5" key="2">
    <citation type="submission" date="2022-06" db="UniProtKB">
        <authorList>
            <consortium name="EnsemblMetazoa"/>
        </authorList>
    </citation>
    <scope>IDENTIFICATION</scope>
    <source>
        <strain evidence="5">PS312</strain>
    </source>
</reference>
<comment type="subcellular location">
    <subcellularLocation>
        <location evidence="1">Membrane</location>
        <topology evidence="1">Multi-pass membrane protein</topology>
    </subcellularLocation>
</comment>
<keyword evidence="2" id="KW-0812">Transmembrane</keyword>
<dbReference type="InterPro" id="IPR003280">
    <property type="entry name" value="2pore_dom_K_chnl"/>
</dbReference>
<reference evidence="6" key="1">
    <citation type="journal article" date="2008" name="Nat. Genet.">
        <title>The Pristionchus pacificus genome provides a unique perspective on nematode lifestyle and parasitism.</title>
        <authorList>
            <person name="Dieterich C."/>
            <person name="Clifton S.W."/>
            <person name="Schuster L.N."/>
            <person name="Chinwalla A."/>
            <person name="Delehaunty K."/>
            <person name="Dinkelacker I."/>
            <person name="Fulton L."/>
            <person name="Fulton R."/>
            <person name="Godfrey J."/>
            <person name="Minx P."/>
            <person name="Mitreva M."/>
            <person name="Roeseler W."/>
            <person name="Tian H."/>
            <person name="Witte H."/>
            <person name="Yang S.P."/>
            <person name="Wilson R.K."/>
            <person name="Sommer R.J."/>
        </authorList>
    </citation>
    <scope>NUCLEOTIDE SEQUENCE [LARGE SCALE GENOMIC DNA]</scope>
    <source>
        <strain evidence="6">PS312</strain>
    </source>
</reference>
<protein>
    <submittedName>
        <fullName evidence="5">Ion channel</fullName>
    </submittedName>
</protein>
<evidence type="ECO:0000313" key="6">
    <source>
        <dbReference type="Proteomes" id="UP000005239"/>
    </source>
</evidence>
<dbReference type="PANTHER" id="PTHR11003:SF150">
    <property type="entry name" value="PROTEIN CBG08159"/>
    <property type="match status" value="1"/>
</dbReference>
<evidence type="ECO:0000256" key="4">
    <source>
        <dbReference type="ARBA" id="ARBA00023136"/>
    </source>
</evidence>
<dbReference type="GO" id="GO:0022841">
    <property type="term" value="F:potassium ion leak channel activity"/>
    <property type="evidence" value="ECO:0000318"/>
    <property type="project" value="GO_Central"/>
</dbReference>
<dbReference type="GO" id="GO:0005886">
    <property type="term" value="C:plasma membrane"/>
    <property type="evidence" value="ECO:0000318"/>
    <property type="project" value="GO_Central"/>
</dbReference>
<gene>
    <name evidence="5" type="primary">WBGene00281460</name>
</gene>
<evidence type="ECO:0000256" key="1">
    <source>
        <dbReference type="ARBA" id="ARBA00004141"/>
    </source>
</evidence>
<dbReference type="OrthoDB" id="297496at2759"/>
<dbReference type="AlphaFoldDB" id="A0A2A6CH17"/>
<dbReference type="PANTHER" id="PTHR11003">
    <property type="entry name" value="POTASSIUM CHANNEL, SUBFAMILY K"/>
    <property type="match status" value="1"/>
</dbReference>
<evidence type="ECO:0000256" key="2">
    <source>
        <dbReference type="ARBA" id="ARBA00022692"/>
    </source>
</evidence>
<accession>A0A2A6CH17</accession>
<dbReference type="Proteomes" id="UP000005239">
    <property type="component" value="Unassembled WGS sequence"/>
</dbReference>
<dbReference type="EnsemblMetazoa" id="PPA43091.1">
    <property type="protein sequence ID" value="PPA43091.1"/>
    <property type="gene ID" value="WBGene00281460"/>
</dbReference>
<dbReference type="Gene3D" id="1.10.287.70">
    <property type="match status" value="1"/>
</dbReference>
<dbReference type="GO" id="GO:0015271">
    <property type="term" value="F:outward rectifier potassium channel activity"/>
    <property type="evidence" value="ECO:0000318"/>
    <property type="project" value="GO_Central"/>
</dbReference>
<sequence>MFSISVPPSFELAMRRSIFFILLIALYLVFGAFALQMMRRPASERLTSIESERIDLKRAELLNVLWAETVARTENDWYRIANQKLNHYEKTLQSSSALSSKETNDGSFNGALKLAFKLITTIGAVEPDELSAGGQLFAMFYSMAGIPLYLLYLTQCNRMLSSVITGWRVIVALFSFVFVSAVVVDILEKDSDAKSFLYNYFSVYLHFSTIGEESSNIGTVLMLVLCMTGLSLSSLTFGFVQQRLEKQLMSSEWTFSKMFGQLNKIKEKMEKKEDGDEIETTIINNHYSIAEEEEEEEEEEEDYE</sequence>
<dbReference type="SUPFAM" id="SSF81324">
    <property type="entry name" value="Voltage-gated potassium channels"/>
    <property type="match status" value="1"/>
</dbReference>
<accession>A0A8R1V0F8</accession>
<evidence type="ECO:0000256" key="3">
    <source>
        <dbReference type="ARBA" id="ARBA00022989"/>
    </source>
</evidence>
<organism evidence="5 6">
    <name type="scientific">Pristionchus pacificus</name>
    <name type="common">Parasitic nematode worm</name>
    <dbReference type="NCBI Taxonomy" id="54126"/>
    <lineage>
        <taxon>Eukaryota</taxon>
        <taxon>Metazoa</taxon>
        <taxon>Ecdysozoa</taxon>
        <taxon>Nematoda</taxon>
        <taxon>Chromadorea</taxon>
        <taxon>Rhabditida</taxon>
        <taxon>Rhabditina</taxon>
        <taxon>Diplogasteromorpha</taxon>
        <taxon>Diplogasteroidea</taxon>
        <taxon>Neodiplogasteridae</taxon>
        <taxon>Pristionchus</taxon>
    </lineage>
</organism>